<evidence type="ECO:0000256" key="1">
    <source>
        <dbReference type="ARBA" id="ARBA00004141"/>
    </source>
</evidence>
<gene>
    <name evidence="5" type="ORF">E1963_02600</name>
</gene>
<evidence type="ECO:0000256" key="4">
    <source>
        <dbReference type="ARBA" id="ARBA00023136"/>
    </source>
</evidence>
<dbReference type="PANTHER" id="PTHR31746">
    <property type="entry name" value="TRANSMEMBRANE PROTEIN 229 FAMILY MEMBER"/>
    <property type="match status" value="1"/>
</dbReference>
<dbReference type="InterPro" id="IPR010540">
    <property type="entry name" value="CmpB_TMEM229"/>
</dbReference>
<evidence type="ECO:0008006" key="7">
    <source>
        <dbReference type="Google" id="ProtNLM"/>
    </source>
</evidence>
<dbReference type="Pfam" id="PF06541">
    <property type="entry name" value="ABC_trans_CmpB"/>
    <property type="match status" value="1"/>
</dbReference>
<dbReference type="Proteomes" id="UP000295710">
    <property type="component" value="Unassembled WGS sequence"/>
</dbReference>
<evidence type="ECO:0000256" key="3">
    <source>
        <dbReference type="ARBA" id="ARBA00022989"/>
    </source>
</evidence>
<name>A0A4R4FJL8_9FIRM</name>
<dbReference type="AlphaFoldDB" id="A0A4R4FJL8"/>
<keyword evidence="2" id="KW-0812">Transmembrane</keyword>
<reference evidence="5 6" key="1">
    <citation type="journal article" date="2016" name="Nat. Microbiol.">
        <title>The Mouse Intestinal Bacterial Collection (miBC) provides host-specific insight into cultured diversity and functional potential of the gut microbiota.</title>
        <authorList>
            <person name="Lagkouvardos I."/>
            <person name="Pukall R."/>
            <person name="Abt B."/>
            <person name="Foesel B.U."/>
            <person name="Meier-Kolthoff J.P."/>
            <person name="Kumar N."/>
            <person name="Bresciani A."/>
            <person name="Martinez I."/>
            <person name="Just S."/>
            <person name="Ziegler C."/>
            <person name="Brugiroux S."/>
            <person name="Garzetti D."/>
            <person name="Wenning M."/>
            <person name="Bui T.P."/>
            <person name="Wang J."/>
            <person name="Hugenholtz F."/>
            <person name="Plugge C.M."/>
            <person name="Peterson D.A."/>
            <person name="Hornef M.W."/>
            <person name="Baines J.F."/>
            <person name="Smidt H."/>
            <person name="Walter J."/>
            <person name="Kristiansen K."/>
            <person name="Nielsen H.B."/>
            <person name="Haller D."/>
            <person name="Overmann J."/>
            <person name="Stecher B."/>
            <person name="Clavel T."/>
        </authorList>
    </citation>
    <scope>NUCLEOTIDE SEQUENCE [LARGE SCALE GENOMIC DNA]</scope>
    <source>
        <strain evidence="5 6">DSM 28560</strain>
    </source>
</reference>
<evidence type="ECO:0000256" key="2">
    <source>
        <dbReference type="ARBA" id="ARBA00022692"/>
    </source>
</evidence>
<comment type="subcellular location">
    <subcellularLocation>
        <location evidence="1">Membrane</location>
        <topology evidence="1">Multi-pass membrane protein</topology>
    </subcellularLocation>
</comment>
<sequence length="127" mass="14187">MKHNFLSCGTAGWCMEILFTGLHSYKEKNPTLMGSTSIWMFPIYGMASFLSPVCKVLKGKSPVLRGGVYTCCIFIGEYITGSVLRRIDACPWDYSKAPMNINGLVRLDYAPLWFGAGLLFEKILSRS</sequence>
<evidence type="ECO:0000313" key="6">
    <source>
        <dbReference type="Proteomes" id="UP000295710"/>
    </source>
</evidence>
<keyword evidence="6" id="KW-1185">Reference proteome</keyword>
<dbReference type="EMBL" id="SMMX01000002">
    <property type="protein sequence ID" value="TDA22999.1"/>
    <property type="molecule type" value="Genomic_DNA"/>
</dbReference>
<dbReference type="RefSeq" id="WP_132274913.1">
    <property type="nucleotide sequence ID" value="NZ_JAOBST010000003.1"/>
</dbReference>
<dbReference type="PANTHER" id="PTHR31746:SF2">
    <property type="entry name" value="TRANSMEMBRANE PROTEIN 229A"/>
    <property type="match status" value="1"/>
</dbReference>
<organism evidence="5 6">
    <name type="scientific">Extibacter muris</name>
    <dbReference type="NCBI Taxonomy" id="1796622"/>
    <lineage>
        <taxon>Bacteria</taxon>
        <taxon>Bacillati</taxon>
        <taxon>Bacillota</taxon>
        <taxon>Clostridia</taxon>
        <taxon>Lachnospirales</taxon>
        <taxon>Lachnospiraceae</taxon>
        <taxon>Extibacter</taxon>
    </lineage>
</organism>
<comment type="caution">
    <text evidence="5">The sequence shown here is derived from an EMBL/GenBank/DDBJ whole genome shotgun (WGS) entry which is preliminary data.</text>
</comment>
<keyword evidence="3" id="KW-1133">Transmembrane helix</keyword>
<protein>
    <recommendedName>
        <fullName evidence="7">ABC transporter permease</fullName>
    </recommendedName>
</protein>
<accession>A0A4R4FJL8</accession>
<evidence type="ECO:0000313" key="5">
    <source>
        <dbReference type="EMBL" id="TDA22999.1"/>
    </source>
</evidence>
<dbReference type="GO" id="GO:0016020">
    <property type="term" value="C:membrane"/>
    <property type="evidence" value="ECO:0007669"/>
    <property type="project" value="UniProtKB-SubCell"/>
</dbReference>
<keyword evidence="4" id="KW-0472">Membrane</keyword>
<proteinExistence type="predicted"/>